<sequence>MAKLGQRIVPLILKVSGIIETRGTFLDSVDSILDAMKTETKAGRDVVLSGQEAGGLAITAATNEFPTSNAVNKSKLVKIIFFASFLNVQQALIDKENRLVLLQPLHSAEVLYNDMSVEDSKPFVDALVPVVLHEPPNEFATTWHQVSGKTTKDNASPPDNQRIEAEENGMEIVRFDGDDFAF</sequence>
<proteinExistence type="predicted"/>
<reference evidence="1 2" key="1">
    <citation type="submission" date="2015-07" db="EMBL/GenBank/DDBJ databases">
        <title>Comparative genomics of the Sigatoka disease complex on banana suggests a link between parallel evolutionary changes in Pseudocercospora fijiensis and Pseudocercospora eumusae and increased virulence on the banana host.</title>
        <authorList>
            <person name="Chang T.-C."/>
            <person name="Salvucci A."/>
            <person name="Crous P.W."/>
            <person name="Stergiopoulos I."/>
        </authorList>
    </citation>
    <scope>NUCLEOTIDE SEQUENCE [LARGE SCALE GENOMIC DNA]</scope>
    <source>
        <strain evidence="1 2">CBS 114824</strain>
    </source>
</reference>
<gene>
    <name evidence="1" type="ORF">AC578_9748</name>
</gene>
<name>A0A139HQU9_9PEZI</name>
<protein>
    <submittedName>
        <fullName evidence="1">Uncharacterized protein</fullName>
    </submittedName>
</protein>
<accession>A0A139HQU9</accession>
<dbReference type="OrthoDB" id="1263307at2759"/>
<evidence type="ECO:0000313" key="2">
    <source>
        <dbReference type="Proteomes" id="UP000070133"/>
    </source>
</evidence>
<evidence type="ECO:0000313" key="1">
    <source>
        <dbReference type="EMBL" id="KXT04830.1"/>
    </source>
</evidence>
<keyword evidence="2" id="KW-1185">Reference proteome</keyword>
<comment type="caution">
    <text evidence="1">The sequence shown here is derived from an EMBL/GenBank/DDBJ whole genome shotgun (WGS) entry which is preliminary data.</text>
</comment>
<organism evidence="1 2">
    <name type="scientific">Pseudocercospora eumusae</name>
    <dbReference type="NCBI Taxonomy" id="321146"/>
    <lineage>
        <taxon>Eukaryota</taxon>
        <taxon>Fungi</taxon>
        <taxon>Dikarya</taxon>
        <taxon>Ascomycota</taxon>
        <taxon>Pezizomycotina</taxon>
        <taxon>Dothideomycetes</taxon>
        <taxon>Dothideomycetidae</taxon>
        <taxon>Mycosphaerellales</taxon>
        <taxon>Mycosphaerellaceae</taxon>
        <taxon>Pseudocercospora</taxon>
    </lineage>
</organism>
<dbReference type="Proteomes" id="UP000070133">
    <property type="component" value="Unassembled WGS sequence"/>
</dbReference>
<dbReference type="AlphaFoldDB" id="A0A139HQU9"/>
<dbReference type="EMBL" id="LFZN01000018">
    <property type="protein sequence ID" value="KXT04830.1"/>
    <property type="molecule type" value="Genomic_DNA"/>
</dbReference>